<reference evidence="2" key="1">
    <citation type="submission" date="2020-01" db="EMBL/GenBank/DDBJ databases">
        <authorList>
            <consortium name="DOE Joint Genome Institute"/>
            <person name="Haridas S."/>
            <person name="Albert R."/>
            <person name="Binder M."/>
            <person name="Bloem J."/>
            <person name="Labutti K."/>
            <person name="Salamov A."/>
            <person name="Andreopoulos B."/>
            <person name="Baker S.E."/>
            <person name="Barry K."/>
            <person name="Bills G."/>
            <person name="Bluhm B.H."/>
            <person name="Cannon C."/>
            <person name="Castanera R."/>
            <person name="Culley D.E."/>
            <person name="Daum C."/>
            <person name="Ezra D."/>
            <person name="Gonzalez J.B."/>
            <person name="Henrissat B."/>
            <person name="Kuo A."/>
            <person name="Liang C."/>
            <person name="Lipzen A."/>
            <person name="Lutzoni F."/>
            <person name="Magnuson J."/>
            <person name="Mondo S."/>
            <person name="Nolan M."/>
            <person name="Ohm R."/>
            <person name="Pangilinan J."/>
            <person name="Park H.-J."/>
            <person name="Ramirez L."/>
            <person name="Alfaro M."/>
            <person name="Sun H."/>
            <person name="Tritt A."/>
            <person name="Yoshinaga Y."/>
            <person name="Zwiers L.-H."/>
            <person name="Turgeon B.G."/>
            <person name="Goodwin S.B."/>
            <person name="Spatafora J.W."/>
            <person name="Crous P.W."/>
            <person name="Grigoriev I.V."/>
        </authorList>
    </citation>
    <scope>NUCLEOTIDE SEQUENCE</scope>
    <source>
        <strain evidence="2">P77</strain>
    </source>
</reference>
<organism evidence="2 3">
    <name type="scientific">Decorospora gaudefroyi</name>
    <dbReference type="NCBI Taxonomy" id="184978"/>
    <lineage>
        <taxon>Eukaryota</taxon>
        <taxon>Fungi</taxon>
        <taxon>Dikarya</taxon>
        <taxon>Ascomycota</taxon>
        <taxon>Pezizomycotina</taxon>
        <taxon>Dothideomycetes</taxon>
        <taxon>Pleosporomycetidae</taxon>
        <taxon>Pleosporales</taxon>
        <taxon>Pleosporineae</taxon>
        <taxon>Pleosporaceae</taxon>
        <taxon>Decorospora</taxon>
    </lineage>
</organism>
<dbReference type="EMBL" id="ML975532">
    <property type="protein sequence ID" value="KAF1828548.1"/>
    <property type="molecule type" value="Genomic_DNA"/>
</dbReference>
<feature type="transmembrane region" description="Helical" evidence="1">
    <location>
        <begin position="141"/>
        <end position="161"/>
    </location>
</feature>
<feature type="transmembrane region" description="Helical" evidence="1">
    <location>
        <begin position="207"/>
        <end position="226"/>
    </location>
</feature>
<proteinExistence type="predicted"/>
<keyword evidence="1" id="KW-0812">Transmembrane</keyword>
<feature type="transmembrane region" description="Helical" evidence="1">
    <location>
        <begin position="246"/>
        <end position="267"/>
    </location>
</feature>
<protein>
    <submittedName>
        <fullName evidence="2">Uncharacterized protein</fullName>
    </submittedName>
</protein>
<feature type="transmembrane region" description="Helical" evidence="1">
    <location>
        <begin position="89"/>
        <end position="113"/>
    </location>
</feature>
<sequence length="346" mass="39758">MNISCTEIRVKDVSSARYPDVTHYRAHHWMQTSHPALTYGLHQRARIYLLKRGLRSPIHESPSYTHNTYTMATAIYNTLAHYATPPHNYIGTTIFLSYILVALYATLTLTYSLRKQYTTVSISHLPAISHNEKARLAQTRYYIKIYVFLASISFASLSYYMPMFLVTQFLEWKRHDTNSGRTWEGVKRWMLDSSLFQDFAKDLVRDAPNAVCTQSAILATWFWNIWMARKVAKEHNINTSTMRPYILLSQILPISFTITLFIIQIHLSSTNTQTQPPAKHSPHALPSNPHRNPIALLQLPNILLNVSLLLQPTLQHVGCGSTEQTGKRQKVVVLSELQRAIIYTTR</sequence>
<keyword evidence="3" id="KW-1185">Reference proteome</keyword>
<gene>
    <name evidence="2" type="ORF">BDW02DRAFT_224142</name>
</gene>
<evidence type="ECO:0000256" key="1">
    <source>
        <dbReference type="SAM" id="Phobius"/>
    </source>
</evidence>
<evidence type="ECO:0000313" key="3">
    <source>
        <dbReference type="Proteomes" id="UP000800040"/>
    </source>
</evidence>
<accession>A0A6A5JVR2</accession>
<keyword evidence="1" id="KW-0472">Membrane</keyword>
<keyword evidence="1" id="KW-1133">Transmembrane helix</keyword>
<name>A0A6A5JVR2_9PLEO</name>
<dbReference type="AlphaFoldDB" id="A0A6A5JVR2"/>
<dbReference type="Proteomes" id="UP000800040">
    <property type="component" value="Unassembled WGS sequence"/>
</dbReference>
<dbReference type="OrthoDB" id="18595at2759"/>
<evidence type="ECO:0000313" key="2">
    <source>
        <dbReference type="EMBL" id="KAF1828548.1"/>
    </source>
</evidence>